<evidence type="ECO:0000256" key="6">
    <source>
        <dbReference type="ARBA" id="ARBA00045617"/>
    </source>
</evidence>
<keyword evidence="4" id="KW-0677">Repeat</keyword>
<dbReference type="GO" id="GO:0005634">
    <property type="term" value="C:nucleus"/>
    <property type="evidence" value="ECO:0007669"/>
    <property type="project" value="UniProtKB-SubCell"/>
</dbReference>
<dbReference type="SMART" id="SM00320">
    <property type="entry name" value="WD40"/>
    <property type="match status" value="7"/>
</dbReference>
<feature type="region of interest" description="Disordered" evidence="8">
    <location>
        <begin position="179"/>
        <end position="339"/>
    </location>
</feature>
<dbReference type="InterPro" id="IPR005617">
    <property type="entry name" value="Groucho/TLE_N"/>
</dbReference>
<accession>A0A9J8DC20</accession>
<feature type="compositionally biased region" description="Pro residues" evidence="8">
    <location>
        <begin position="1"/>
        <end position="16"/>
    </location>
</feature>
<keyword evidence="3 7" id="KW-0853">WD repeat</keyword>
<feature type="compositionally biased region" description="Basic and acidic residues" evidence="8">
    <location>
        <begin position="259"/>
        <end position="271"/>
    </location>
</feature>
<feature type="repeat" description="WD" evidence="7">
    <location>
        <begin position="600"/>
        <end position="641"/>
    </location>
</feature>
<dbReference type="Pfam" id="PF00400">
    <property type="entry name" value="WD40"/>
    <property type="match status" value="6"/>
</dbReference>
<feature type="compositionally biased region" description="Polar residues" evidence="8">
    <location>
        <begin position="311"/>
        <end position="320"/>
    </location>
</feature>
<protein>
    <submittedName>
        <fullName evidence="10">TLE family member 2, transcriptional corepressor a</fullName>
    </submittedName>
</protein>
<organism evidence="10 11">
    <name type="scientific">Cyprinus carpio carpio</name>
    <dbReference type="NCBI Taxonomy" id="630221"/>
    <lineage>
        <taxon>Eukaryota</taxon>
        <taxon>Metazoa</taxon>
        <taxon>Chordata</taxon>
        <taxon>Craniata</taxon>
        <taxon>Vertebrata</taxon>
        <taxon>Euteleostomi</taxon>
        <taxon>Actinopterygii</taxon>
        <taxon>Neopterygii</taxon>
        <taxon>Teleostei</taxon>
        <taxon>Ostariophysi</taxon>
        <taxon>Cypriniformes</taxon>
        <taxon>Cyprinidae</taxon>
        <taxon>Cyprininae</taxon>
        <taxon>Cyprinus</taxon>
    </lineage>
</organism>
<feature type="compositionally biased region" description="Basic and acidic residues" evidence="8">
    <location>
        <begin position="218"/>
        <end position="237"/>
    </location>
</feature>
<dbReference type="Gene3D" id="2.130.10.10">
    <property type="entry name" value="YVTN repeat-like/Quinoprotein amine dehydrogenase"/>
    <property type="match status" value="1"/>
</dbReference>
<dbReference type="Pfam" id="PF03920">
    <property type="entry name" value="TLE_N"/>
    <property type="match status" value="1"/>
</dbReference>
<comment type="function">
    <text evidence="6">Transcriptional corepressor that binds to a number of transcription factors. Inhibits the transcriptional activation mediated by CTNNB1 and TCF family members in Wnt signaling. The effects of full-length TLE family members may be modulated by association with dominant-negative AES.</text>
</comment>
<dbReference type="PANTHER" id="PTHR10814">
    <property type="entry name" value="TRANSDUCIN-LIKE ENHANCER PROTEIN"/>
    <property type="match status" value="1"/>
</dbReference>
<evidence type="ECO:0000256" key="1">
    <source>
        <dbReference type="ARBA" id="ARBA00004123"/>
    </source>
</evidence>
<evidence type="ECO:0000256" key="7">
    <source>
        <dbReference type="PROSITE-ProRule" id="PRU00221"/>
    </source>
</evidence>
<feature type="compositionally biased region" description="Basic and acidic residues" evidence="8">
    <location>
        <begin position="291"/>
        <end position="301"/>
    </location>
</feature>
<dbReference type="Ensembl" id="ENSCCRT00000123956.1">
    <property type="protein sequence ID" value="ENSCCRP00000179729.1"/>
    <property type="gene ID" value="ENSCCRG00000013385.2"/>
</dbReference>
<dbReference type="InterPro" id="IPR036322">
    <property type="entry name" value="WD40_repeat_dom_sf"/>
</dbReference>
<evidence type="ECO:0000256" key="5">
    <source>
        <dbReference type="ARBA" id="ARBA00023242"/>
    </source>
</evidence>
<name>A0A9J8DC20_CYPCA</name>
<dbReference type="GO" id="GO:0003714">
    <property type="term" value="F:transcription corepressor activity"/>
    <property type="evidence" value="ECO:0007669"/>
    <property type="project" value="TreeGrafter"/>
</dbReference>
<sequence>MFPQNRPPAPLQPPPGSSASAAAAAAAAAAASGSTQPLKLTYSETLDRIKEEFQFLQTQYHSLKLECEKLATEKTEIQRHYVMYYEMSYGLNIEMHKQTEIAKRLNVICAQLIPFLSQEQQLQAQHLSQHAAQGLAMAPHPSGLPHPGLALGGGSGLLALSGALGAQLASKDERAHLEAVAAAAAAEHHRDREPGPSSLSNGDKGRPSDYLSNGKKRKADEKEFMTDYGSDAEKSDDNLVVDEDPSSPRSVQSYSSRENGLDKLPPSRKEPLPQASPTSVASSSSAASPSRSKEPPPREKSSTPGMKPGTPMSQESSTPGPSVPPQFRPVPGKPGVDPLALGLRNPLAVQGAYPPGAFGLPPPGVNGELAGAAGYGAGLHLVSPQMNGSAAAAAAAAAGYGRSPVVGYESPHPHMRVPGLPASLQSAASGKPAYSFHVSADGQMQPVPFPPDALLGPGIPRHARQIHTLSHGEVVCAVTISTSTRHVYTGGKGCVKVWDISQPGSKSPMAQLDCLNRDNYIRSCKLLPDGRTLIVGGEASTLSIWDLATPTPRIKAELTSSAPACYALAISPDNKVCFSCCSDGNIVVWDLHNQTLVRQFQGHTDGASCIDISNDGTKLWTGGLDNTVRCWDLREGRQLQQHDFTSQIFSLGYCPTGEWLAVGMESSNVEVLHVSKPDKYQLHLHESCVLSLKFAYCGKWFVSTGKDNLLNAWRTPYGSSIFQSKESSSVLSCDISPDDQFIVTGSGDKKATVYEVIY</sequence>
<feature type="compositionally biased region" description="Low complexity" evidence="8">
    <location>
        <begin position="275"/>
        <end position="290"/>
    </location>
</feature>
<keyword evidence="11" id="KW-1185">Reference proteome</keyword>
<keyword evidence="5" id="KW-0539">Nucleus</keyword>
<reference evidence="10" key="2">
    <citation type="submission" date="2025-09" db="UniProtKB">
        <authorList>
            <consortium name="Ensembl"/>
        </authorList>
    </citation>
    <scope>IDENTIFICATION</scope>
</reference>
<evidence type="ECO:0000256" key="3">
    <source>
        <dbReference type="ARBA" id="ARBA00022574"/>
    </source>
</evidence>
<comment type="subcellular location">
    <subcellularLocation>
        <location evidence="1">Nucleus</location>
    </subcellularLocation>
</comment>
<dbReference type="PRINTS" id="PR01850">
    <property type="entry name" value="GROUCHOFAMLY"/>
</dbReference>
<dbReference type="InterPro" id="IPR019775">
    <property type="entry name" value="WD40_repeat_CS"/>
</dbReference>
<evidence type="ECO:0000313" key="10">
    <source>
        <dbReference type="Ensembl" id="ENSCCRP00000179729.1"/>
    </source>
</evidence>
<evidence type="ECO:0000256" key="2">
    <source>
        <dbReference type="ARBA" id="ARBA00005969"/>
    </source>
</evidence>
<dbReference type="PANTHER" id="PTHR10814:SF33">
    <property type="entry name" value="TRANSDUCIN-LIKE ENHANCER PROTEIN 7"/>
    <property type="match status" value="1"/>
</dbReference>
<dbReference type="InterPro" id="IPR015943">
    <property type="entry name" value="WD40/YVTN_repeat-like_dom_sf"/>
</dbReference>
<dbReference type="SUPFAM" id="SSF50978">
    <property type="entry name" value="WD40 repeat-like"/>
    <property type="match status" value="1"/>
</dbReference>
<dbReference type="GO" id="GO:0090090">
    <property type="term" value="P:negative regulation of canonical Wnt signaling pathway"/>
    <property type="evidence" value="ECO:0007669"/>
    <property type="project" value="TreeGrafter"/>
</dbReference>
<dbReference type="InterPro" id="IPR001680">
    <property type="entry name" value="WD40_rpt"/>
</dbReference>
<dbReference type="GO" id="GO:0005667">
    <property type="term" value="C:transcription regulator complex"/>
    <property type="evidence" value="ECO:0007669"/>
    <property type="project" value="TreeGrafter"/>
</dbReference>
<feature type="compositionally biased region" description="Low complexity" evidence="8">
    <location>
        <begin position="247"/>
        <end position="257"/>
    </location>
</feature>
<dbReference type="GeneTree" id="ENSGT01030000234519"/>
<dbReference type="Proteomes" id="UP001108240">
    <property type="component" value="Unplaced"/>
</dbReference>
<feature type="domain" description="Groucho/TLE N-terminal Q-rich" evidence="9">
    <location>
        <begin position="38"/>
        <end position="127"/>
    </location>
</feature>
<dbReference type="PROSITE" id="PS50294">
    <property type="entry name" value="WD_REPEATS_REGION"/>
    <property type="match status" value="1"/>
</dbReference>
<feature type="region of interest" description="Disordered" evidence="8">
    <location>
        <begin position="1"/>
        <end position="22"/>
    </location>
</feature>
<proteinExistence type="inferred from homology"/>
<dbReference type="AlphaFoldDB" id="A0A9J8DC20"/>
<feature type="compositionally biased region" description="Pro residues" evidence="8">
    <location>
        <begin position="321"/>
        <end position="332"/>
    </location>
</feature>
<reference evidence="10" key="1">
    <citation type="submission" date="2025-08" db="UniProtKB">
        <authorList>
            <consortium name="Ensembl"/>
        </authorList>
    </citation>
    <scope>IDENTIFICATION</scope>
</reference>
<dbReference type="CDD" id="cd00200">
    <property type="entry name" value="WD40"/>
    <property type="match status" value="1"/>
</dbReference>
<dbReference type="FunFam" id="2.130.10.10:FF:000001">
    <property type="entry name" value="transducin-like enhancer protein 3 isoform X1"/>
    <property type="match status" value="1"/>
</dbReference>
<dbReference type="InterPro" id="IPR009146">
    <property type="entry name" value="Groucho_enhance"/>
</dbReference>
<feature type="repeat" description="WD" evidence="7">
    <location>
        <begin position="558"/>
        <end position="599"/>
    </location>
</feature>
<dbReference type="PROSITE" id="PS50082">
    <property type="entry name" value="WD_REPEATS_2"/>
    <property type="match status" value="2"/>
</dbReference>
<dbReference type="PROSITE" id="PS00678">
    <property type="entry name" value="WD_REPEATS_1"/>
    <property type="match status" value="1"/>
</dbReference>
<comment type="similarity">
    <text evidence="2">Belongs to the WD repeat Groucho/TLE family.</text>
</comment>
<evidence type="ECO:0000256" key="8">
    <source>
        <dbReference type="SAM" id="MobiDB-lite"/>
    </source>
</evidence>
<evidence type="ECO:0000256" key="4">
    <source>
        <dbReference type="ARBA" id="ARBA00022737"/>
    </source>
</evidence>
<evidence type="ECO:0000259" key="9">
    <source>
        <dbReference type="Pfam" id="PF03920"/>
    </source>
</evidence>
<evidence type="ECO:0000313" key="11">
    <source>
        <dbReference type="Proteomes" id="UP001108240"/>
    </source>
</evidence>